<comment type="similarity">
    <text evidence="2 10">Belongs to the ORC4 family.</text>
</comment>
<dbReference type="RefSeq" id="XP_013887560.1">
    <property type="nucleotide sequence ID" value="XM_014032106.1"/>
</dbReference>
<dbReference type="InParanoid" id="A0A2I4D5N3"/>
<evidence type="ECO:0000256" key="2">
    <source>
        <dbReference type="ARBA" id="ARBA00005334"/>
    </source>
</evidence>
<dbReference type="InterPro" id="IPR016527">
    <property type="entry name" value="ORC4"/>
</dbReference>
<dbReference type="KEGG" id="alim:106535169"/>
<dbReference type="InterPro" id="IPR027417">
    <property type="entry name" value="P-loop_NTPase"/>
</dbReference>
<evidence type="ECO:0000256" key="10">
    <source>
        <dbReference type="PIRNR" id="PIRNR007858"/>
    </source>
</evidence>
<keyword evidence="7 10" id="KW-0238">DNA-binding</keyword>
<dbReference type="GO" id="GO:0003688">
    <property type="term" value="F:DNA replication origin binding"/>
    <property type="evidence" value="ECO:0007669"/>
    <property type="project" value="TreeGrafter"/>
</dbReference>
<keyword evidence="8 10" id="KW-0539">Nucleus</keyword>
<evidence type="ECO:0000256" key="8">
    <source>
        <dbReference type="ARBA" id="ARBA00023242"/>
    </source>
</evidence>
<dbReference type="FunFam" id="3.40.50.300:FF:000649">
    <property type="entry name" value="Origin recognition complex subunit 4"/>
    <property type="match status" value="1"/>
</dbReference>
<dbReference type="GO" id="GO:0005524">
    <property type="term" value="F:ATP binding"/>
    <property type="evidence" value="ECO:0007669"/>
    <property type="project" value="UniProtKB-KW"/>
</dbReference>
<dbReference type="InterPro" id="IPR041664">
    <property type="entry name" value="AAA_16"/>
</dbReference>
<dbReference type="Proteomes" id="UP000192220">
    <property type="component" value="Unplaced"/>
</dbReference>
<dbReference type="STRING" id="52670.A0A2I4D5N3"/>
<dbReference type="OrthoDB" id="343623at2759"/>
<dbReference type="CTD" id="5000"/>
<dbReference type="PANTHER" id="PTHR12087:SF0">
    <property type="entry name" value="ORIGIN RECOGNITION COMPLEX SUBUNIT 4"/>
    <property type="match status" value="1"/>
</dbReference>
<dbReference type="CDD" id="cd00009">
    <property type="entry name" value="AAA"/>
    <property type="match status" value="1"/>
</dbReference>
<dbReference type="FunCoup" id="A0A2I4D5N3">
    <property type="interactions" value="1168"/>
</dbReference>
<dbReference type="GeneID" id="106535169"/>
<keyword evidence="5" id="KW-0547">Nucleotide-binding</keyword>
<reference evidence="13" key="1">
    <citation type="submission" date="2025-08" db="UniProtKB">
        <authorList>
            <consortium name="RefSeq"/>
        </authorList>
    </citation>
    <scope>IDENTIFICATION</scope>
    <source>
        <strain evidence="13">Quisiro</strain>
        <tissue evidence="13">Liver</tissue>
    </source>
</reference>
<dbReference type="InterPro" id="IPR032705">
    <property type="entry name" value="ORC4_C"/>
</dbReference>
<evidence type="ECO:0000256" key="5">
    <source>
        <dbReference type="ARBA" id="ARBA00022741"/>
    </source>
</evidence>
<evidence type="ECO:0000313" key="12">
    <source>
        <dbReference type="Proteomes" id="UP000192220"/>
    </source>
</evidence>
<dbReference type="Pfam" id="PF14629">
    <property type="entry name" value="ORC4_C"/>
    <property type="match status" value="1"/>
</dbReference>
<gene>
    <name evidence="13" type="primary">orc4</name>
</gene>
<evidence type="ECO:0000256" key="3">
    <source>
        <dbReference type="ARBA" id="ARBA00019083"/>
    </source>
</evidence>
<evidence type="ECO:0000256" key="6">
    <source>
        <dbReference type="ARBA" id="ARBA00022840"/>
    </source>
</evidence>
<sequence length="507" mass="57643">MYSRGLSTHPCGVRKLDISQFSSQSVWEYCIKSRAKVDKEQPSIVSLLSQVVPWSAVTMASCRSVGSTESCHIMSKRKVQNAHLPIGECISQVHQTLRERFCHQRLPERPEGVEAQHKHLEELLRRTAVHGESNSVLIVGPRGAGKTTLLKCVLRELSKESEVQKNLLQVHLNGLLQTDDRIALKEITRQLHLENVVGDKVFGSFAENLAFLLDALKKGDRSSSRPVLFVLDEFDLFAHHKNQTLLYNLFDVSQSAQAPVAVVGLTCRLDVLELLEKRVKSRFSHRQIHLLSSLTFPQYVDRVRAHLSLPDDFPDRKFAQEWSASVKTLCEDKSAVEVLQRHFNSSKDFRSLHMLLTLCLSRVSVTKPAIRPADLLDASRLCLADTKASMLHGLSILELCLIIAMKHLNDVYGGEPFNLQMVHNEFKKFLQRKSSSMYNFEQPVIMKAFEHLQQLELIRPVEGSAAKTQREYQLMRLMLDHSQIMEALQKYPQCPTDVKQWAMSAFA</sequence>
<evidence type="ECO:0000256" key="1">
    <source>
        <dbReference type="ARBA" id="ARBA00004123"/>
    </source>
</evidence>
<dbReference type="SUPFAM" id="SSF52540">
    <property type="entry name" value="P-loop containing nucleoside triphosphate hydrolases"/>
    <property type="match status" value="1"/>
</dbReference>
<dbReference type="GO" id="GO:0005664">
    <property type="term" value="C:nuclear origin of replication recognition complex"/>
    <property type="evidence" value="ECO:0007669"/>
    <property type="project" value="TreeGrafter"/>
</dbReference>
<keyword evidence="12" id="KW-1185">Reference proteome</keyword>
<keyword evidence="4 10" id="KW-0235">DNA replication</keyword>
<dbReference type="PANTHER" id="PTHR12087">
    <property type="entry name" value="ORIGIN RECOGNITION COMPLEX SUBUNIT 4"/>
    <property type="match status" value="1"/>
</dbReference>
<evidence type="ECO:0000259" key="11">
    <source>
        <dbReference type="SMART" id="SM00382"/>
    </source>
</evidence>
<evidence type="ECO:0000313" key="13">
    <source>
        <dbReference type="RefSeq" id="XP_013887560.1"/>
    </source>
</evidence>
<dbReference type="AlphaFoldDB" id="A0A2I4D5N3"/>
<dbReference type="GO" id="GO:0005737">
    <property type="term" value="C:cytoplasm"/>
    <property type="evidence" value="ECO:0007669"/>
    <property type="project" value="UniProtKB-ARBA"/>
</dbReference>
<protein>
    <recommendedName>
        <fullName evidence="3 10">Origin recognition complex subunit 4</fullName>
    </recommendedName>
</protein>
<comment type="subunit">
    <text evidence="9">Component of ORC, a complex composed of at least 6 subunits: ORC1, ORC2, ORC3, ORC4, ORC5 and ORC6. ORC is regulated in a cell-cycle dependent manner. It is sequentially assembled at the exit from anaphase of mitosis and disassembled as cells enter S phase. Interacts with DBF4. Interacts with POLQ.</text>
</comment>
<dbReference type="GO" id="GO:0006270">
    <property type="term" value="P:DNA replication initiation"/>
    <property type="evidence" value="ECO:0007669"/>
    <property type="project" value="TreeGrafter"/>
</dbReference>
<dbReference type="PIRSF" id="PIRSF007858">
    <property type="entry name" value="ORC4"/>
    <property type="match status" value="1"/>
</dbReference>
<name>A0A2I4D5N3_AUSLI</name>
<proteinExistence type="inferred from homology"/>
<feature type="domain" description="AAA+ ATPase" evidence="11">
    <location>
        <begin position="132"/>
        <end position="293"/>
    </location>
</feature>
<keyword evidence="6" id="KW-0067">ATP-binding</keyword>
<comment type="function">
    <text evidence="10">Component of the origin recognition complex (ORC) that binds origins of replication.</text>
</comment>
<evidence type="ECO:0000256" key="7">
    <source>
        <dbReference type="ARBA" id="ARBA00023125"/>
    </source>
</evidence>
<organism evidence="12 13">
    <name type="scientific">Austrofundulus limnaeus</name>
    <name type="common">Annual killifish</name>
    <dbReference type="NCBI Taxonomy" id="52670"/>
    <lineage>
        <taxon>Eukaryota</taxon>
        <taxon>Metazoa</taxon>
        <taxon>Chordata</taxon>
        <taxon>Craniata</taxon>
        <taxon>Vertebrata</taxon>
        <taxon>Euteleostomi</taxon>
        <taxon>Actinopterygii</taxon>
        <taxon>Neopterygii</taxon>
        <taxon>Teleostei</taxon>
        <taxon>Neoteleostei</taxon>
        <taxon>Acanthomorphata</taxon>
        <taxon>Ovalentaria</taxon>
        <taxon>Atherinomorphae</taxon>
        <taxon>Cyprinodontiformes</taxon>
        <taxon>Rivulidae</taxon>
        <taxon>Austrofundulus</taxon>
    </lineage>
</organism>
<comment type="subcellular location">
    <subcellularLocation>
        <location evidence="1 10">Nucleus</location>
    </subcellularLocation>
</comment>
<dbReference type="Pfam" id="PF13191">
    <property type="entry name" value="AAA_16"/>
    <property type="match status" value="1"/>
</dbReference>
<evidence type="ECO:0000256" key="4">
    <source>
        <dbReference type="ARBA" id="ARBA00022705"/>
    </source>
</evidence>
<dbReference type="Gene3D" id="3.40.50.300">
    <property type="entry name" value="P-loop containing nucleotide triphosphate hydrolases"/>
    <property type="match status" value="1"/>
</dbReference>
<evidence type="ECO:0000256" key="9">
    <source>
        <dbReference type="ARBA" id="ARBA00046777"/>
    </source>
</evidence>
<accession>A0A2I4D5N3</accession>
<dbReference type="SMART" id="SM00382">
    <property type="entry name" value="AAA"/>
    <property type="match status" value="1"/>
</dbReference>
<dbReference type="InterPro" id="IPR003593">
    <property type="entry name" value="AAA+_ATPase"/>
</dbReference>